<keyword evidence="2" id="KW-0694">RNA-binding</keyword>
<dbReference type="AlphaFoldDB" id="A0A2A2HEQ2"/>
<feature type="domain" description="PIN" evidence="5">
    <location>
        <begin position="2"/>
        <end position="119"/>
    </location>
</feature>
<dbReference type="Gene3D" id="3.40.50.1010">
    <property type="entry name" value="5'-nuclease"/>
    <property type="match status" value="1"/>
</dbReference>
<evidence type="ECO:0000256" key="1">
    <source>
        <dbReference type="ARBA" id="ARBA00046345"/>
    </source>
</evidence>
<evidence type="ECO:0000259" key="4">
    <source>
        <dbReference type="SMART" id="SM00382"/>
    </source>
</evidence>
<comment type="similarity">
    <text evidence="1">In the N-terminal section; belongs to the PINc/VapC protein family.</text>
</comment>
<dbReference type="Proteomes" id="UP000246004">
    <property type="component" value="Unassembled WGS sequence"/>
</dbReference>
<dbReference type="SMART" id="SM00322">
    <property type="entry name" value="KH"/>
    <property type="match status" value="1"/>
</dbReference>
<dbReference type="InterPro" id="IPR009019">
    <property type="entry name" value="KH_sf_prok-type"/>
</dbReference>
<dbReference type="SMART" id="SM00382">
    <property type="entry name" value="AAA"/>
    <property type="match status" value="1"/>
</dbReference>
<dbReference type="Pfam" id="PF00013">
    <property type="entry name" value="KH_1"/>
    <property type="match status" value="1"/>
</dbReference>
<comment type="caution">
    <text evidence="6">The sequence shown here is derived from an EMBL/GenBank/DDBJ whole genome shotgun (WGS) entry which is preliminary data.</text>
</comment>
<dbReference type="SUPFAM" id="SSF88723">
    <property type="entry name" value="PIN domain-like"/>
    <property type="match status" value="1"/>
</dbReference>
<dbReference type="PROSITE" id="PS50084">
    <property type="entry name" value="KH_TYPE_1"/>
    <property type="match status" value="1"/>
</dbReference>
<dbReference type="Gene3D" id="3.40.50.300">
    <property type="entry name" value="P-loop containing nucleotide triphosphate hydrolases"/>
    <property type="match status" value="1"/>
</dbReference>
<reference evidence="7 9" key="1">
    <citation type="submission" date="2016-04" db="EMBL/GenBank/DDBJ databases">
        <title>Genome sequence of Methanosphaera cuniculi DSM 4103.</title>
        <authorList>
            <person name="Poehlein A."/>
            <person name="Seedorf H."/>
            <person name="Daniel R."/>
        </authorList>
    </citation>
    <scope>NUCLEOTIDE SEQUENCE [LARGE SCALE GENOMIC DNA]</scope>
    <source>
        <strain evidence="7 9">DSM 4103</strain>
    </source>
</reference>
<gene>
    <name evidence="6" type="ORF">ASJ82_00905</name>
    <name evidence="7" type="ORF">MSCUN_01410</name>
</gene>
<dbReference type="GO" id="GO:0003723">
    <property type="term" value="F:RNA binding"/>
    <property type="evidence" value="ECO:0007669"/>
    <property type="project" value="UniProtKB-UniRule"/>
</dbReference>
<proteinExistence type="inferred from homology"/>
<dbReference type="Pfam" id="PF00437">
    <property type="entry name" value="T2SSE"/>
    <property type="match status" value="1"/>
</dbReference>
<dbReference type="SUPFAM" id="SSF52540">
    <property type="entry name" value="P-loop containing nucleoside triphosphate hydrolases"/>
    <property type="match status" value="1"/>
</dbReference>
<dbReference type="Proteomes" id="UP000217528">
    <property type="component" value="Unassembled WGS sequence"/>
</dbReference>
<evidence type="ECO:0000313" key="7">
    <source>
        <dbReference type="EMBL" id="PWL08932.1"/>
    </source>
</evidence>
<evidence type="ECO:0000313" key="6">
    <source>
        <dbReference type="EMBL" id="PAV07723.1"/>
    </source>
</evidence>
<dbReference type="PANTHER" id="PTHR11603:SF147">
    <property type="entry name" value="MEMBRANE PROTEIN"/>
    <property type="match status" value="1"/>
</dbReference>
<dbReference type="InterPro" id="IPR052041">
    <property type="entry name" value="Nucleic_acid_metab_PIN/TRAM"/>
</dbReference>
<dbReference type="SMART" id="SM00670">
    <property type="entry name" value="PINc"/>
    <property type="match status" value="1"/>
</dbReference>
<evidence type="ECO:0000313" key="8">
    <source>
        <dbReference type="Proteomes" id="UP000217528"/>
    </source>
</evidence>
<dbReference type="OrthoDB" id="7146at2157"/>
<dbReference type="InterPro" id="IPR004088">
    <property type="entry name" value="KH_dom_type_1"/>
</dbReference>
<dbReference type="EMBL" id="LMVN01000009">
    <property type="protein sequence ID" value="PAV07723.1"/>
    <property type="molecule type" value="Genomic_DNA"/>
</dbReference>
<name>A0A2A2HEQ2_9EURY</name>
<dbReference type="SUPFAM" id="SSF54814">
    <property type="entry name" value="Prokaryotic type KH domain (KH-domain type II)"/>
    <property type="match status" value="1"/>
</dbReference>
<dbReference type="InterPro" id="IPR002716">
    <property type="entry name" value="PIN_dom"/>
</dbReference>
<dbReference type="InterPro" id="IPR036612">
    <property type="entry name" value="KH_dom_type_1_sf"/>
</dbReference>
<sequence>MLKLVPDTSIIIDQQVSKLIEDEFRKTNNEIQVLIPEAVPSEIENHANKRKEIGYKGIDELKELRRLSEDGIITLEFVGRRPNLEEISIAGGGEIDAMIRDIARKYHATLLTSDKLQKEIAEAQGVTAYYYKKDVEPIAYNKTELEKYFTENISSVHLRENTTPMAKRGVPGHVELVELDYKALRYNDLDRIAKEILEQTKHRHDSFIEIDKKGVTVVQFNDLRITIAKPPFADGYEITAIKPVNKLDLDDYDISDKLLQRLENDAKGILIAGSPGAGKSTFAQALAEYYHYDMEKIVKTMESPRDLNLDANITQYAPLEGNMENTADILLLVRPDFTIFDEVRKTRDFEIYSDMRLAGVGMIGVVHATRAIDAVQRLLGRLELGIIPSVIDTTIYIEDGEVKHVYALEMTVKVPTGMLEADLSRPVIEIKDLETDELLYEIYTYGEQTIVMDIQKNYASLQDEENEREKTPVEKIVERTIRKEVLKVAPKAIMEVSLISDKRALLEIDPDHAGVIIGKNGKTIDKIEEKAGISIEVEELEIKNIDSKIPINVSVSGNYLSLNFNKEDIGSSYDIIVEDEYLFTATVGKKANIRLKKDIEMAEIVIRAMKKDEPVYARLRNEDAY</sequence>
<dbReference type="InterPro" id="IPR029060">
    <property type="entry name" value="PIN-like_dom_sf"/>
</dbReference>
<dbReference type="CDD" id="cd09878">
    <property type="entry name" value="PIN_VapC_VirB11L-ATPase-like"/>
    <property type="match status" value="1"/>
</dbReference>
<evidence type="ECO:0000259" key="3">
    <source>
        <dbReference type="SMART" id="SM00322"/>
    </source>
</evidence>
<dbReference type="InterPro" id="IPR027417">
    <property type="entry name" value="P-loop_NTPase"/>
</dbReference>
<feature type="domain" description="AAA+ ATPase" evidence="4">
    <location>
        <begin position="265"/>
        <end position="401"/>
    </location>
</feature>
<dbReference type="InterPro" id="IPR001482">
    <property type="entry name" value="T2SS/T4SS_dom"/>
</dbReference>
<dbReference type="Pfam" id="PF01850">
    <property type="entry name" value="PIN"/>
    <property type="match status" value="1"/>
</dbReference>
<dbReference type="InterPro" id="IPR003593">
    <property type="entry name" value="AAA+_ATPase"/>
</dbReference>
<dbReference type="NCBIfam" id="NF010335">
    <property type="entry name" value="PRK13764.1"/>
    <property type="match status" value="1"/>
</dbReference>
<dbReference type="Gene3D" id="3.30.1370.10">
    <property type="entry name" value="K Homology domain, type 1"/>
    <property type="match status" value="1"/>
</dbReference>
<keyword evidence="8" id="KW-1185">Reference proteome</keyword>
<protein>
    <submittedName>
        <fullName evidence="6">ATPase</fullName>
    </submittedName>
    <submittedName>
        <fullName evidence="7">Type II/IV secretion system protein</fullName>
    </submittedName>
</protein>
<dbReference type="PANTHER" id="PTHR11603">
    <property type="entry name" value="AAA FAMILY ATPASE"/>
    <property type="match status" value="1"/>
</dbReference>
<feature type="domain" description="K Homology" evidence="3">
    <location>
        <begin position="500"/>
        <end position="574"/>
    </location>
</feature>
<dbReference type="RefSeq" id="WP_095608351.1">
    <property type="nucleotide sequence ID" value="NZ_CAUHCB010000001.1"/>
</dbReference>
<accession>A0A2A2HEQ2</accession>
<evidence type="ECO:0000259" key="5">
    <source>
        <dbReference type="SMART" id="SM00670"/>
    </source>
</evidence>
<evidence type="ECO:0000313" key="9">
    <source>
        <dbReference type="Proteomes" id="UP000246004"/>
    </source>
</evidence>
<reference evidence="6 8" key="2">
    <citation type="journal article" date="2017" name="BMC Genomics">
        <title>Genomic analysis of methanogenic archaea reveals a shift towards energy conservation.</title>
        <authorList>
            <person name="Gilmore S.P."/>
            <person name="Henske J.K."/>
            <person name="Sexton J.A."/>
            <person name="Solomon K.V."/>
            <person name="Seppala S."/>
            <person name="Yoo J.I."/>
            <person name="Huyett L.M."/>
            <person name="Pressman A."/>
            <person name="Cogan J.Z."/>
            <person name="Kivenson V."/>
            <person name="Peng X."/>
            <person name="Tan Y."/>
            <person name="Valentine D.L."/>
            <person name="O'Malley M.A."/>
        </authorList>
    </citation>
    <scope>NUCLEOTIDE SEQUENCE [LARGE SCALE GENOMIC DNA]</scope>
    <source>
        <strain evidence="6 8">1R-7</strain>
    </source>
</reference>
<dbReference type="InterPro" id="IPR004087">
    <property type="entry name" value="KH_dom"/>
</dbReference>
<evidence type="ECO:0000256" key="2">
    <source>
        <dbReference type="PROSITE-ProRule" id="PRU00117"/>
    </source>
</evidence>
<organism evidence="6 8">
    <name type="scientific">Methanosphaera cuniculi</name>
    <dbReference type="NCBI Taxonomy" id="1077256"/>
    <lineage>
        <taxon>Archaea</taxon>
        <taxon>Methanobacteriati</taxon>
        <taxon>Methanobacteriota</taxon>
        <taxon>Methanomada group</taxon>
        <taxon>Methanobacteria</taxon>
        <taxon>Methanobacteriales</taxon>
        <taxon>Methanobacteriaceae</taxon>
        <taxon>Methanosphaera</taxon>
    </lineage>
</organism>
<dbReference type="EMBL" id="LWMS01000004">
    <property type="protein sequence ID" value="PWL08932.1"/>
    <property type="molecule type" value="Genomic_DNA"/>
</dbReference>